<keyword evidence="3" id="KW-0201">Cytochrome c-type biogenesis</keyword>
<reference evidence="8 9" key="1">
    <citation type="submission" date="2020-08" db="EMBL/GenBank/DDBJ databases">
        <title>Genomic Encyclopedia of Type Strains, Phase IV (KMG-IV): sequencing the most valuable type-strain genomes for metagenomic binning, comparative biology and taxonomic classification.</title>
        <authorList>
            <person name="Goeker M."/>
        </authorList>
    </citation>
    <scope>NUCLEOTIDE SEQUENCE [LARGE SCALE GENOMIC DNA]</scope>
    <source>
        <strain evidence="8 9">YIM 65646</strain>
    </source>
</reference>
<comment type="caution">
    <text evidence="8">The sequence shown here is derived from an EMBL/GenBank/DDBJ whole genome shotgun (WGS) entry which is preliminary data.</text>
</comment>
<feature type="transmembrane region" description="Helical" evidence="6">
    <location>
        <begin position="92"/>
        <end position="115"/>
    </location>
</feature>
<dbReference type="RefSeq" id="WP_184792382.1">
    <property type="nucleotide sequence ID" value="NZ_BONT01000077.1"/>
</dbReference>
<protein>
    <submittedName>
        <fullName evidence="8">Cytochrome c biogenesis protein</fullName>
    </submittedName>
</protein>
<dbReference type="EMBL" id="JACHGT010000021">
    <property type="protein sequence ID" value="MBB6039288.1"/>
    <property type="molecule type" value="Genomic_DNA"/>
</dbReference>
<comment type="subcellular location">
    <subcellularLocation>
        <location evidence="1">Membrane</location>
        <topology evidence="1">Multi-pass membrane protein</topology>
    </subcellularLocation>
</comment>
<sequence length="525" mass="57695">MSVDVQERPGAASPKRKRPVWKRPLAVARKWWGQLTSMRTALILLFALAVGAIPGSILPQRTVNVENVNKYFAENPGLAKFLDHLWMFDVYAAPWFAAVYGLLFISLIGCLVPRLREHFDALRRRPPDAPARLDLMPENASWADDAAEGADVVDRLRTLLRSRRYRTVVREHADGTVTLSAEKGYLRETGNLVFHFALVGLLIGVAFGALFGWHGNRVLGEGPDNAFCNNLQQYDDYGLGPNVSPAELPKFCIELASFKADYLDNGQPIQYSAELLYGEGGGMPDETFHLEVNEPLRLDGNNVYLLGHGYVPIIEFTDQYGNVQTSNTPFLAMNPSMLSEGVAIFPDANITPDGVRDKTKQVAFEGMFMPTAPEEPPYTSSLFPEPNNPAVMLFPYVGDTGLDRGKPGSVYALDRQQVASGALQAEGEGFLLRMGESKAVAGGTVTFKELQQYAVLQTRSDPGEGIVLWSSVALLAGLLPSLLVKRRRVWFRVKGNDVTAGGLPRTENQTFAAEFGELVAKAKES</sequence>
<evidence type="ECO:0000313" key="8">
    <source>
        <dbReference type="EMBL" id="MBB6039288.1"/>
    </source>
</evidence>
<dbReference type="InterPro" id="IPR023494">
    <property type="entry name" value="Cyt_c_bgen_Ccs1/CcsB/ResB"/>
</dbReference>
<proteinExistence type="predicted"/>
<evidence type="ECO:0000256" key="6">
    <source>
        <dbReference type="SAM" id="Phobius"/>
    </source>
</evidence>
<evidence type="ECO:0000256" key="4">
    <source>
        <dbReference type="ARBA" id="ARBA00022989"/>
    </source>
</evidence>
<dbReference type="GO" id="GO:0017004">
    <property type="term" value="P:cytochrome complex assembly"/>
    <property type="evidence" value="ECO:0007669"/>
    <property type="project" value="UniProtKB-KW"/>
</dbReference>
<feature type="domain" description="ResB-like" evidence="7">
    <location>
        <begin position="38"/>
        <end position="515"/>
    </location>
</feature>
<dbReference type="PANTHER" id="PTHR31566">
    <property type="entry name" value="CYTOCHROME C BIOGENESIS PROTEIN CCS1, CHLOROPLASTIC"/>
    <property type="match status" value="1"/>
</dbReference>
<dbReference type="InterPro" id="IPR007816">
    <property type="entry name" value="ResB-like_domain"/>
</dbReference>
<dbReference type="AlphaFoldDB" id="A0A841G007"/>
<dbReference type="Proteomes" id="UP000548476">
    <property type="component" value="Unassembled WGS sequence"/>
</dbReference>
<dbReference type="Pfam" id="PF05140">
    <property type="entry name" value="ResB"/>
    <property type="match status" value="1"/>
</dbReference>
<keyword evidence="2 6" id="KW-0812">Transmembrane</keyword>
<keyword evidence="9" id="KW-1185">Reference proteome</keyword>
<feature type="transmembrane region" description="Helical" evidence="6">
    <location>
        <begin position="192"/>
        <end position="213"/>
    </location>
</feature>
<name>A0A841G007_9ACTN</name>
<accession>A0A841G007</accession>
<feature type="transmembrane region" description="Helical" evidence="6">
    <location>
        <begin position="466"/>
        <end position="484"/>
    </location>
</feature>
<keyword evidence="4 6" id="KW-1133">Transmembrane helix</keyword>
<evidence type="ECO:0000256" key="1">
    <source>
        <dbReference type="ARBA" id="ARBA00004141"/>
    </source>
</evidence>
<organism evidence="8 9">
    <name type="scientific">Phytomonospora endophytica</name>
    <dbReference type="NCBI Taxonomy" id="714109"/>
    <lineage>
        <taxon>Bacteria</taxon>
        <taxon>Bacillati</taxon>
        <taxon>Actinomycetota</taxon>
        <taxon>Actinomycetes</taxon>
        <taxon>Micromonosporales</taxon>
        <taxon>Micromonosporaceae</taxon>
        <taxon>Phytomonospora</taxon>
    </lineage>
</organism>
<keyword evidence="5 6" id="KW-0472">Membrane</keyword>
<evidence type="ECO:0000256" key="5">
    <source>
        <dbReference type="ARBA" id="ARBA00023136"/>
    </source>
</evidence>
<dbReference type="PANTHER" id="PTHR31566:SF0">
    <property type="entry name" value="CYTOCHROME C BIOGENESIS PROTEIN CCS1, CHLOROPLASTIC"/>
    <property type="match status" value="1"/>
</dbReference>
<evidence type="ECO:0000313" key="9">
    <source>
        <dbReference type="Proteomes" id="UP000548476"/>
    </source>
</evidence>
<evidence type="ECO:0000256" key="3">
    <source>
        <dbReference type="ARBA" id="ARBA00022748"/>
    </source>
</evidence>
<evidence type="ECO:0000256" key="2">
    <source>
        <dbReference type="ARBA" id="ARBA00022692"/>
    </source>
</evidence>
<evidence type="ECO:0000259" key="7">
    <source>
        <dbReference type="Pfam" id="PF05140"/>
    </source>
</evidence>
<gene>
    <name evidence="8" type="ORF">HNR73_007182</name>
</gene>
<dbReference type="GO" id="GO:0016020">
    <property type="term" value="C:membrane"/>
    <property type="evidence" value="ECO:0007669"/>
    <property type="project" value="UniProtKB-SubCell"/>
</dbReference>